<protein>
    <submittedName>
        <fullName evidence="3">Acyltransferase family protein</fullName>
    </submittedName>
</protein>
<keyword evidence="1" id="KW-1133">Transmembrane helix</keyword>
<dbReference type="Pfam" id="PF01757">
    <property type="entry name" value="Acyl_transf_3"/>
    <property type="match status" value="1"/>
</dbReference>
<feature type="transmembrane region" description="Helical" evidence="1">
    <location>
        <begin position="82"/>
        <end position="99"/>
    </location>
</feature>
<feature type="transmembrane region" description="Helical" evidence="1">
    <location>
        <begin position="198"/>
        <end position="222"/>
    </location>
</feature>
<accession>A0A6G1VMW9</accession>
<feature type="transmembrane region" description="Helical" evidence="1">
    <location>
        <begin position="119"/>
        <end position="136"/>
    </location>
</feature>
<feature type="transmembrane region" description="Helical" evidence="1">
    <location>
        <begin position="12"/>
        <end position="31"/>
    </location>
</feature>
<keyword evidence="3" id="KW-0808">Transferase</keyword>
<proteinExistence type="predicted"/>
<dbReference type="InterPro" id="IPR002656">
    <property type="entry name" value="Acyl_transf_3_dom"/>
</dbReference>
<evidence type="ECO:0000259" key="2">
    <source>
        <dbReference type="Pfam" id="PF01757"/>
    </source>
</evidence>
<dbReference type="AlphaFoldDB" id="A0A6G1VMW9"/>
<feature type="transmembrane region" description="Helical" evidence="1">
    <location>
        <begin position="43"/>
        <end position="62"/>
    </location>
</feature>
<keyword evidence="3" id="KW-0012">Acyltransferase</keyword>
<dbReference type="InterPro" id="IPR052734">
    <property type="entry name" value="Nod_factor_acetyltransferase"/>
</dbReference>
<gene>
    <name evidence="3" type="ORF">F7D25_05675</name>
</gene>
<reference evidence="3 4" key="1">
    <citation type="submission" date="2019-09" db="EMBL/GenBank/DDBJ databases">
        <title>Distinct polysaccharide growth profiles of human intestinal Prevotella copri isolates.</title>
        <authorList>
            <person name="Fehlner-Peach H."/>
            <person name="Magnabosco C."/>
            <person name="Raghavan V."/>
            <person name="Scher J.U."/>
            <person name="Tett A."/>
            <person name="Cox L.M."/>
            <person name="Gottsegen C."/>
            <person name="Watters A."/>
            <person name="Wiltshire- Gordon J.D."/>
            <person name="Segata N."/>
            <person name="Bonneau R."/>
            <person name="Littman D.R."/>
        </authorList>
    </citation>
    <scope>NUCLEOTIDE SEQUENCE [LARGE SCALE GENOMIC DNA]</scope>
    <source>
        <strain evidence="4">iAA917</strain>
    </source>
</reference>
<keyword evidence="1" id="KW-0472">Membrane</keyword>
<dbReference type="OrthoDB" id="9816048at2"/>
<dbReference type="Proteomes" id="UP000477980">
    <property type="component" value="Unassembled WGS sequence"/>
</dbReference>
<comment type="caution">
    <text evidence="3">The sequence shown here is derived from an EMBL/GenBank/DDBJ whole genome shotgun (WGS) entry which is preliminary data.</text>
</comment>
<evidence type="ECO:0000313" key="4">
    <source>
        <dbReference type="Proteomes" id="UP000477980"/>
    </source>
</evidence>
<sequence length="327" mass="38459">MVSKKINRDYSFDALKGFLIILVIMGHAIQLSTDVGGWSLNPLFMVIYTFHMPLFIFISGYFSMSIFRKSIWYIVTNKFKRLLLPSILFSSVICIIYFSSSVIDDVSLIRKVYKCYKTYWYLINIFSLSIIYRLALKNKCTSMAFLAIYVLLLVFYDHLPSYFLKDCQIIRMAPIFGLGLMFRKYKEQVSKMMLKIKMRLLILIGVTVWLCLVRYCFGWDIIKYPITIRIGDGICCSLIVFYLFRICYAKTKDNVIKNWLVVTGQQSLTLYLVHVVLIKFLMWNAYIPEFSYVTMSILTAILYFVSLLYIITVRKVVQEKYLYVFGI</sequence>
<name>A0A6G1VMW9_9BACT</name>
<dbReference type="EMBL" id="VZAH01000058">
    <property type="protein sequence ID" value="MQP13904.1"/>
    <property type="molecule type" value="Genomic_DNA"/>
</dbReference>
<dbReference type="GO" id="GO:0016747">
    <property type="term" value="F:acyltransferase activity, transferring groups other than amino-acyl groups"/>
    <property type="evidence" value="ECO:0007669"/>
    <property type="project" value="InterPro"/>
</dbReference>
<feature type="transmembrane region" description="Helical" evidence="1">
    <location>
        <begin position="228"/>
        <end position="248"/>
    </location>
</feature>
<feature type="transmembrane region" description="Helical" evidence="1">
    <location>
        <begin position="292"/>
        <end position="311"/>
    </location>
</feature>
<evidence type="ECO:0000256" key="1">
    <source>
        <dbReference type="SAM" id="Phobius"/>
    </source>
</evidence>
<dbReference type="PANTHER" id="PTHR37312:SF1">
    <property type="entry name" value="MEMBRANE-BOUND ACYLTRANSFERASE YKRP-RELATED"/>
    <property type="match status" value="1"/>
</dbReference>
<dbReference type="RefSeq" id="WP_153089410.1">
    <property type="nucleotide sequence ID" value="NZ_VZAH01000058.1"/>
</dbReference>
<feature type="transmembrane region" description="Helical" evidence="1">
    <location>
        <begin position="268"/>
        <end position="286"/>
    </location>
</feature>
<keyword evidence="1" id="KW-0812">Transmembrane</keyword>
<evidence type="ECO:0000313" key="3">
    <source>
        <dbReference type="EMBL" id="MQP13904.1"/>
    </source>
</evidence>
<feature type="domain" description="Acyltransferase 3" evidence="2">
    <location>
        <begin position="10"/>
        <end position="311"/>
    </location>
</feature>
<dbReference type="PANTHER" id="PTHR37312">
    <property type="entry name" value="MEMBRANE-BOUND ACYLTRANSFERASE YKRP-RELATED"/>
    <property type="match status" value="1"/>
</dbReference>
<organism evidence="3 4">
    <name type="scientific">Segatella copri</name>
    <dbReference type="NCBI Taxonomy" id="165179"/>
    <lineage>
        <taxon>Bacteria</taxon>
        <taxon>Pseudomonadati</taxon>
        <taxon>Bacteroidota</taxon>
        <taxon>Bacteroidia</taxon>
        <taxon>Bacteroidales</taxon>
        <taxon>Prevotellaceae</taxon>
        <taxon>Segatella</taxon>
    </lineage>
</organism>